<evidence type="ECO:0008006" key="9">
    <source>
        <dbReference type="Google" id="ProtNLM"/>
    </source>
</evidence>
<dbReference type="CDD" id="cd18793">
    <property type="entry name" value="SF2_C_SNF"/>
    <property type="match status" value="1"/>
</dbReference>
<dbReference type="InterPro" id="IPR014001">
    <property type="entry name" value="Helicase_ATP-bd"/>
</dbReference>
<dbReference type="InterPro" id="IPR027417">
    <property type="entry name" value="P-loop_NTPase"/>
</dbReference>
<dbReference type="EMBL" id="WIXO01000001">
    <property type="protein sequence ID" value="MTE20051.1"/>
    <property type="molecule type" value="Genomic_DNA"/>
</dbReference>
<keyword evidence="4" id="KW-0067">ATP-binding</keyword>
<dbReference type="PANTHER" id="PTHR45766:SF6">
    <property type="entry name" value="SWI_SNF-RELATED MATRIX-ASSOCIATED ACTIN-DEPENDENT REGULATOR OF CHROMATIN SUBFAMILY A-LIKE PROTEIN 1"/>
    <property type="match status" value="1"/>
</dbReference>
<evidence type="ECO:0000313" key="7">
    <source>
        <dbReference type="EMBL" id="MTE20051.1"/>
    </source>
</evidence>
<keyword evidence="2" id="KW-0378">Hydrolase</keyword>
<feature type="domain" description="Helicase C-terminal" evidence="6">
    <location>
        <begin position="751"/>
        <end position="930"/>
    </location>
</feature>
<dbReference type="InterPro" id="IPR038718">
    <property type="entry name" value="SNF2-like_sf"/>
</dbReference>
<gene>
    <name evidence="7" type="ORF">F0L17_13170</name>
</gene>
<dbReference type="SUPFAM" id="SSF52540">
    <property type="entry name" value="P-loop containing nucleoside triphosphate hydrolases"/>
    <property type="match status" value="2"/>
</dbReference>
<keyword evidence="3" id="KW-0347">Helicase</keyword>
<dbReference type="PANTHER" id="PTHR45766">
    <property type="entry name" value="DNA ANNEALING HELICASE AND ENDONUCLEASE ZRANB3 FAMILY MEMBER"/>
    <property type="match status" value="1"/>
</dbReference>
<dbReference type="CDD" id="cd09179">
    <property type="entry name" value="PLDc_N_DEXD_a"/>
    <property type="match status" value="1"/>
</dbReference>
<dbReference type="GO" id="GO:0005524">
    <property type="term" value="F:ATP binding"/>
    <property type="evidence" value="ECO:0007669"/>
    <property type="project" value="UniProtKB-KW"/>
</dbReference>
<dbReference type="Pfam" id="PF00271">
    <property type="entry name" value="Helicase_C"/>
    <property type="match status" value="1"/>
</dbReference>
<dbReference type="InterPro" id="IPR049730">
    <property type="entry name" value="SNF2/RAD54-like_C"/>
</dbReference>
<dbReference type="AlphaFoldDB" id="A0A6G2BCP4"/>
<dbReference type="Proteomes" id="UP000473014">
    <property type="component" value="Unassembled WGS sequence"/>
</dbReference>
<dbReference type="Gene3D" id="3.40.50.10810">
    <property type="entry name" value="Tandem AAA-ATPase domain"/>
    <property type="match status" value="1"/>
</dbReference>
<proteinExistence type="predicted"/>
<keyword evidence="1" id="KW-0547">Nucleotide-binding</keyword>
<dbReference type="Pfam" id="PF00176">
    <property type="entry name" value="SNF2-rel_dom"/>
    <property type="match status" value="1"/>
</dbReference>
<name>A0A6G2BCP4_9ACTN</name>
<dbReference type="Gene3D" id="3.40.50.300">
    <property type="entry name" value="P-loop containing nucleotide triphosphate hydrolases"/>
    <property type="match status" value="1"/>
</dbReference>
<keyword evidence="8" id="KW-1185">Reference proteome</keyword>
<evidence type="ECO:0000313" key="8">
    <source>
        <dbReference type="Proteomes" id="UP000473014"/>
    </source>
</evidence>
<dbReference type="InterPro" id="IPR000330">
    <property type="entry name" value="SNF2_N"/>
</dbReference>
<evidence type="ECO:0000256" key="1">
    <source>
        <dbReference type="ARBA" id="ARBA00022741"/>
    </source>
</evidence>
<comment type="caution">
    <text evidence="7">The sequence shown here is derived from an EMBL/GenBank/DDBJ whole genome shotgun (WGS) entry which is preliminary data.</text>
</comment>
<dbReference type="SMART" id="SM00487">
    <property type="entry name" value="DEXDc"/>
    <property type="match status" value="1"/>
</dbReference>
<reference evidence="7 8" key="1">
    <citation type="submission" date="2019-11" db="EMBL/GenBank/DDBJ databases">
        <authorList>
            <person name="Yuan L."/>
        </authorList>
    </citation>
    <scope>NUCLEOTIDE SEQUENCE [LARGE SCALE GENOMIC DNA]</scope>
    <source>
        <strain evidence="7 8">TRM43335</strain>
    </source>
</reference>
<dbReference type="SMART" id="SM00490">
    <property type="entry name" value="HELICc"/>
    <property type="match status" value="1"/>
</dbReference>
<feature type="domain" description="Helicase ATP-binding" evidence="5">
    <location>
        <begin position="308"/>
        <end position="492"/>
    </location>
</feature>
<organism evidence="7 8">
    <name type="scientific">Streptomyces taklimakanensis</name>
    <dbReference type="NCBI Taxonomy" id="2569853"/>
    <lineage>
        <taxon>Bacteria</taxon>
        <taxon>Bacillati</taxon>
        <taxon>Actinomycetota</taxon>
        <taxon>Actinomycetes</taxon>
        <taxon>Kitasatosporales</taxon>
        <taxon>Streptomycetaceae</taxon>
        <taxon>Streptomyces</taxon>
    </lineage>
</organism>
<dbReference type="GO" id="GO:0016787">
    <property type="term" value="F:hydrolase activity"/>
    <property type="evidence" value="ECO:0007669"/>
    <property type="project" value="UniProtKB-KW"/>
</dbReference>
<evidence type="ECO:0000259" key="5">
    <source>
        <dbReference type="PROSITE" id="PS51192"/>
    </source>
</evidence>
<dbReference type="InterPro" id="IPR057342">
    <property type="entry name" value="DEXDc_RapA"/>
</dbReference>
<evidence type="ECO:0000256" key="4">
    <source>
        <dbReference type="ARBA" id="ARBA00022840"/>
    </source>
</evidence>
<dbReference type="OrthoDB" id="9814088at2"/>
<protein>
    <recommendedName>
        <fullName evidence="9">Helicase</fullName>
    </recommendedName>
</protein>
<evidence type="ECO:0000256" key="3">
    <source>
        <dbReference type="ARBA" id="ARBA00022806"/>
    </source>
</evidence>
<evidence type="ECO:0000259" key="6">
    <source>
        <dbReference type="PROSITE" id="PS51194"/>
    </source>
</evidence>
<dbReference type="PROSITE" id="PS51192">
    <property type="entry name" value="HELICASE_ATP_BIND_1"/>
    <property type="match status" value="1"/>
</dbReference>
<sequence length="1215" mass="135130">MRATSLPWTTSRMCSSMSEANSAARPGLKGLDLKLGYDSSDRILETFYVPALSRAVRYDRSVGYFRSSSLSVAARGLSRFVNGGGRVRLLCGAEVSPGDREALLGETAIGPAFAKKLADALVTESEVDRRRLEVLAWLAREGRLEVRIAIPIDRDGMPRIGSDMDPYFHEKIGVLWDSIGDGVAFQGSVNESAQAWTRNFESFSVYPSWTEAATYFSHWKLKFEERWAGRMVGFKVYPLPDAAAERLLSMAPDVLPGERDPEEPEPMGDDAVVARYLQVAPALVGAEALPVATTGITLFPHQQQVVERLAGLYPRSWLLADEVGLGKTISAGMSLRRLLLSKRVRRALILAPANVCRQWQDELFEKFGLWVPRLDGGKIYGVHPKDVRVIPSGQSPWESADVLIASSHLARRPTEQKRLLANGPYDLVIVDEAHHARRTHIDENEYRPGRLLELLDRITQQGAAKALWLLTATPMQVAPIELRDLLVHVGLQGPLADPRAFEKYFREVGKGDGPKDPKTAWSWLDQTLRDTPRLPRTAAEDAFLRQTRERLGPVVAARIEKFGTGDLSGEEIVRELAPEGRAALRGWLSLLSPVGQFVTRHSRETLKMYRDRGLLTENLADRDTKPIVIPFRDEEQELYDELDDLIDRLMAAHGSRRGAGFVLTVYRRRLTSSWAAIQSTLTKRLNREKLALDDDQAVEDLEEAWNDAGLETGDGHRVNDVQALPLTPAEIDDIRGYIDRMQHVPDSKFDRLRSDLNAARGRGHSTIVFTQYTDTLTYLRNKLVGAYRSQLATFTGEGGQVFREAEGWVDISKRDLVDAVRSGRVTVLLANDAASEGLNLQACSYLINYDMPWNPMRVEQRIGRVDRLGQARNVVHIRSYFIPNTVEQDVYAALAGRIDDFRQLLGKLQPILGATEHAFQTIFRAPKSERATVQQEAINALVNQIDQLRQEGVDFGAEDPMPLPIHAPSPVTLEDLREVLVERFAAVLDKEGRPVTFDPSRASRDGESWTALATYGHPALAEALARRAGPNVPDDSALVITGDGAWPTVAVRADRTPPVPVQGLRDVDSLGAAAARGQAEEEANNIRIHAARKQRNYEDALATTRRQQVLSGIHMKFVELVHEALASGCAAARYDGGVKVDPITVWHKLNGETTIWGYADATRKKLGIPLAQLIPARLSTQVEPISPDEWDERRRALGLQLRELMVSLRAAMFKG</sequence>
<dbReference type="InterPro" id="IPR001650">
    <property type="entry name" value="Helicase_C-like"/>
</dbReference>
<dbReference type="GO" id="GO:0004386">
    <property type="term" value="F:helicase activity"/>
    <property type="evidence" value="ECO:0007669"/>
    <property type="project" value="UniProtKB-KW"/>
</dbReference>
<dbReference type="PROSITE" id="PS51194">
    <property type="entry name" value="HELICASE_CTER"/>
    <property type="match status" value="1"/>
</dbReference>
<accession>A0A6G2BCP4</accession>
<dbReference type="CDD" id="cd18011">
    <property type="entry name" value="DEXDc_RapA"/>
    <property type="match status" value="1"/>
</dbReference>
<evidence type="ECO:0000256" key="2">
    <source>
        <dbReference type="ARBA" id="ARBA00022801"/>
    </source>
</evidence>